<evidence type="ECO:0000313" key="4">
    <source>
        <dbReference type="Proteomes" id="UP001055439"/>
    </source>
</evidence>
<organism evidence="3 4">
    <name type="scientific">Musa troglodytarum</name>
    <name type="common">fe'i banana</name>
    <dbReference type="NCBI Taxonomy" id="320322"/>
    <lineage>
        <taxon>Eukaryota</taxon>
        <taxon>Viridiplantae</taxon>
        <taxon>Streptophyta</taxon>
        <taxon>Embryophyta</taxon>
        <taxon>Tracheophyta</taxon>
        <taxon>Spermatophyta</taxon>
        <taxon>Magnoliopsida</taxon>
        <taxon>Liliopsida</taxon>
        <taxon>Zingiberales</taxon>
        <taxon>Musaceae</taxon>
        <taxon>Musa</taxon>
    </lineage>
</organism>
<dbReference type="PANTHER" id="PTHR46148">
    <property type="entry name" value="CHROMO DOMAIN-CONTAINING PROTEIN"/>
    <property type="match status" value="1"/>
</dbReference>
<feature type="region of interest" description="Disordered" evidence="1">
    <location>
        <begin position="175"/>
        <end position="209"/>
    </location>
</feature>
<evidence type="ECO:0000313" key="3">
    <source>
        <dbReference type="EMBL" id="URE46375.1"/>
    </source>
</evidence>
<protein>
    <recommendedName>
        <fullName evidence="2">Tf2-1-like SH3-like domain-containing protein</fullName>
    </recommendedName>
</protein>
<gene>
    <name evidence="3" type="ORF">MUK42_13510</name>
</gene>
<evidence type="ECO:0000256" key="1">
    <source>
        <dbReference type="SAM" id="MobiDB-lite"/>
    </source>
</evidence>
<dbReference type="OrthoDB" id="786789at2759"/>
<evidence type="ECO:0000259" key="2">
    <source>
        <dbReference type="Pfam" id="PF24626"/>
    </source>
</evidence>
<dbReference type="Pfam" id="PF24626">
    <property type="entry name" value="SH3_Tf2-1"/>
    <property type="match status" value="1"/>
</dbReference>
<proteinExistence type="predicted"/>
<sequence length="416" mass="46341">MKLYPRFYGPYQIAERIGAVAYKLKLPEDAKIHPVFHVSCLKPKLGEHESSQIQLPNTTNDGYIQAHPQAILYAKSSCVADPLDYLEDETPIAFQGLILLKDQSSYNSSRVLSVDANTHKSSIDAKYADLVHVWELGNYQYGNRKCIQEQHWMSSLKWGKIKTLGSRSEAKAAYHKVEEIDSGPCHPGGAADDREHEEPAEEEDEYVGSPDAGVHEPFGVFVQIRGRHRLHVELHHRVAFSFPSLYSDIKLPEAGEGSDSVVGTAESLWSASKEQRQIPNPVSLDAGRAAKFLGGKKSKQESEPAETIAVGRELQPRAGFSIAPDNHVPQVNINKVFGEVELVGRLRSAFDLDDNSAKDNATVKEHHITIGSSKGHFVRMRHEQQQHVLILCDMPEVWSQSALPQATEFHGFLVRT</sequence>
<name>A0A9E7I594_9LILI</name>
<dbReference type="InterPro" id="IPR056924">
    <property type="entry name" value="SH3_Tf2-1"/>
</dbReference>
<dbReference type="Proteomes" id="UP001055439">
    <property type="component" value="Chromosome 9"/>
</dbReference>
<dbReference type="AlphaFoldDB" id="A0A9E7I594"/>
<feature type="domain" description="Tf2-1-like SH3-like" evidence="2">
    <location>
        <begin position="2"/>
        <end position="43"/>
    </location>
</feature>
<dbReference type="EMBL" id="CP097511">
    <property type="protein sequence ID" value="URE46375.1"/>
    <property type="molecule type" value="Genomic_DNA"/>
</dbReference>
<reference evidence="3" key="1">
    <citation type="submission" date="2022-05" db="EMBL/GenBank/DDBJ databases">
        <title>The Musa troglodytarum L. genome provides insights into the mechanism of non-climacteric behaviour and enrichment of carotenoids.</title>
        <authorList>
            <person name="Wang J."/>
        </authorList>
    </citation>
    <scope>NUCLEOTIDE SEQUENCE</scope>
    <source>
        <tissue evidence="3">Leaf</tissue>
    </source>
</reference>
<accession>A0A9E7I594</accession>
<keyword evidence="4" id="KW-1185">Reference proteome</keyword>
<dbReference type="PANTHER" id="PTHR46148:SF54">
    <property type="entry name" value="RETROTRANSPOSON-LIKE PROTEIN"/>
    <property type="match status" value="1"/>
</dbReference>